<evidence type="ECO:0000313" key="5">
    <source>
        <dbReference type="Ensembl" id="ENSSSUP00005036802.1"/>
    </source>
</evidence>
<dbReference type="PROSITE" id="PS51269">
    <property type="entry name" value="COMM"/>
    <property type="match status" value="1"/>
</dbReference>
<dbReference type="Pfam" id="PF07258">
    <property type="entry name" value="COMM_domain"/>
    <property type="match status" value="1"/>
</dbReference>
<dbReference type="Proteomes" id="UP000472268">
    <property type="component" value="Chromosome 15"/>
</dbReference>
<dbReference type="Pfam" id="PF21672">
    <property type="entry name" value="COMM_HN"/>
    <property type="match status" value="1"/>
</dbReference>
<dbReference type="OMA" id="IQRTKFN"/>
<proteinExistence type="inferred from homology"/>
<dbReference type="Ensembl" id="ENSSSUT00005041906.1">
    <property type="protein sequence ID" value="ENSSSUP00005036802.1"/>
    <property type="gene ID" value="ENSSSUG00005023532.1"/>
</dbReference>
<feature type="region of interest" description="Disordered" evidence="3">
    <location>
        <begin position="1"/>
        <end position="37"/>
    </location>
</feature>
<dbReference type="AlphaFoldDB" id="A0A673VS94"/>
<accession>A0A673VS94</accession>
<organism evidence="5 6">
    <name type="scientific">Suricata suricatta</name>
    <name type="common">Meerkat</name>
    <dbReference type="NCBI Taxonomy" id="37032"/>
    <lineage>
        <taxon>Eukaryota</taxon>
        <taxon>Metazoa</taxon>
        <taxon>Chordata</taxon>
        <taxon>Craniata</taxon>
        <taxon>Vertebrata</taxon>
        <taxon>Euteleostomi</taxon>
        <taxon>Mammalia</taxon>
        <taxon>Eutheria</taxon>
        <taxon>Laurasiatheria</taxon>
        <taxon>Carnivora</taxon>
        <taxon>Feliformia</taxon>
        <taxon>Herpestidae</taxon>
        <taxon>Suricata</taxon>
    </lineage>
</organism>
<dbReference type="PANTHER" id="PTHR15666">
    <property type="entry name" value="COMM DOMAIN CONTAINING PROTEIN 5"/>
    <property type="match status" value="1"/>
</dbReference>
<keyword evidence="6" id="KW-1185">Reference proteome</keyword>
<reference evidence="5" key="2">
    <citation type="submission" date="2025-08" db="UniProtKB">
        <authorList>
            <consortium name="Ensembl"/>
        </authorList>
    </citation>
    <scope>IDENTIFICATION</scope>
</reference>
<sequence length="308" mass="33544">MTGGAPRRLRRPQPPHRSRDHRGPGPPEVLELPGSVSGSLPRTPPCFRCGSGPALHLASVCRTGRSVAAGTFPLGCLIKREETAMSAVGTAAPYLHHPGDSHSSRVSFLGAQLPPEVAAMPRLLGDLDRSTFRKLLKLVVSSLQGEDCREAVQRLRASADLPEERLGALLAGTNTLLQQALRLPPASLKPDAFKDQLQELCIPQDLAMDLSSVVFGSQRPLLNSVARQQGTWLPHVASMWWRVDVAISTSALARSLQPSVLMQLKLSDGSAYRFEVPTAKFQELRYSVALVLKEMADLEKRCELKLQD</sequence>
<comment type="similarity">
    <text evidence="2">Belongs to the COMM domain-containing protein 5 family.</text>
</comment>
<gene>
    <name evidence="5" type="primary">COMMD5</name>
</gene>
<dbReference type="InterPro" id="IPR037357">
    <property type="entry name" value="COMMD5"/>
</dbReference>
<reference evidence="5 6" key="1">
    <citation type="submission" date="2019-05" db="EMBL/GenBank/DDBJ databases">
        <title>A Chromosome-scale Meerkat (S. suricatta) Genome Assembly.</title>
        <authorList>
            <person name="Dudchenko O."/>
            <person name="Lieberman Aiden E."/>
            <person name="Tung J."/>
            <person name="Barreiro L.B."/>
            <person name="Clutton-Brock T.H."/>
        </authorList>
    </citation>
    <scope>NUCLEOTIDE SEQUENCE [LARGE SCALE GENOMIC DNA]</scope>
</reference>
<evidence type="ECO:0000256" key="3">
    <source>
        <dbReference type="SAM" id="MobiDB-lite"/>
    </source>
</evidence>
<dbReference type="InterPro" id="IPR017920">
    <property type="entry name" value="COMM"/>
</dbReference>
<evidence type="ECO:0000256" key="1">
    <source>
        <dbReference type="ARBA" id="ARBA00016556"/>
    </source>
</evidence>
<name>A0A673VS94_SURSU</name>
<evidence type="ECO:0000313" key="6">
    <source>
        <dbReference type="Proteomes" id="UP000472268"/>
    </source>
</evidence>
<protein>
    <recommendedName>
        <fullName evidence="1">COMM domain-containing protein 5</fullName>
    </recommendedName>
</protein>
<evidence type="ECO:0000259" key="4">
    <source>
        <dbReference type="PROSITE" id="PS51269"/>
    </source>
</evidence>
<reference evidence="5" key="3">
    <citation type="submission" date="2025-09" db="UniProtKB">
        <authorList>
            <consortium name="Ensembl"/>
        </authorList>
    </citation>
    <scope>IDENTIFICATION</scope>
</reference>
<dbReference type="GO" id="GO:0005634">
    <property type="term" value="C:nucleus"/>
    <property type="evidence" value="ECO:0007669"/>
    <property type="project" value="TreeGrafter"/>
</dbReference>
<evidence type="ECO:0000256" key="2">
    <source>
        <dbReference type="ARBA" id="ARBA00093452"/>
    </source>
</evidence>
<feature type="domain" description="COMM" evidence="4">
    <location>
        <begin position="235"/>
        <end position="299"/>
    </location>
</feature>
<dbReference type="PANTHER" id="PTHR15666:SF1">
    <property type="entry name" value="COMM DOMAIN-CONTAINING PROTEIN 5"/>
    <property type="match status" value="1"/>
</dbReference>
<feature type="compositionally biased region" description="Basic residues" evidence="3">
    <location>
        <begin position="7"/>
        <end position="20"/>
    </location>
</feature>
<dbReference type="CDD" id="cd04753">
    <property type="entry name" value="Commd5_HCaRG"/>
    <property type="match status" value="1"/>
</dbReference>